<dbReference type="AlphaFoldDB" id="A0A2N9BI46"/>
<dbReference type="EMBL" id="LT963352">
    <property type="protein sequence ID" value="SOR83037.1"/>
    <property type="molecule type" value="Genomic_DNA"/>
</dbReference>
<feature type="compositionally biased region" description="Basic and acidic residues" evidence="1">
    <location>
        <begin position="143"/>
        <end position="158"/>
    </location>
</feature>
<evidence type="ECO:0000313" key="3">
    <source>
        <dbReference type="Proteomes" id="UP000235464"/>
    </source>
</evidence>
<name>A0A2N9BI46_STRCX</name>
<dbReference type="Proteomes" id="UP000235464">
    <property type="component" value="Chromosome I"/>
</dbReference>
<sequence>MPRARGLVPVRPGTSRRVTRTYGGAAPAGLPCRDDAPSVRVCVPGTTQCRASGRRTPARAVRSGPGTRKRGVHEHGSTACLFSPAPQHPATPRTPTGPGRGRPGGTFRPGPGCAASVAGAGHRHVRVRCRLAGNDRSGRWRGLRSDRRHERRPPFPELRRHHGPACRVHRTRAYRARRPAPAPRLRPVPGHAVRRRPRDAIRVEQAVHPTRRPSATAPPPHAGLVRPAGAGPHVTPYRRPCRRLLGDDRTIATGPRRPGTRRASRAPVLRAC</sequence>
<feature type="region of interest" description="Disordered" evidence="1">
    <location>
        <begin position="53"/>
        <end position="122"/>
    </location>
</feature>
<feature type="region of interest" description="Disordered" evidence="1">
    <location>
        <begin position="138"/>
        <end position="161"/>
    </location>
</feature>
<accession>A0A2N9BI46</accession>
<protein>
    <submittedName>
        <fullName evidence="2">Uncharacterized protein</fullName>
    </submittedName>
</protein>
<evidence type="ECO:0000313" key="2">
    <source>
        <dbReference type="EMBL" id="SOR83037.1"/>
    </source>
</evidence>
<gene>
    <name evidence="2" type="ORF">SCNRRL3882_6483</name>
</gene>
<reference evidence="3" key="1">
    <citation type="submission" date="2017-11" db="EMBL/GenBank/DDBJ databases">
        <authorList>
            <person name="Wibberg D."/>
        </authorList>
    </citation>
    <scope>NUCLEOTIDE SEQUENCE [LARGE SCALE GENOMIC DNA]</scope>
</reference>
<evidence type="ECO:0000256" key="1">
    <source>
        <dbReference type="SAM" id="MobiDB-lite"/>
    </source>
</evidence>
<feature type="region of interest" description="Disordered" evidence="1">
    <location>
        <begin position="208"/>
        <end position="272"/>
    </location>
</feature>
<proteinExistence type="predicted"/>
<organism evidence="2 3">
    <name type="scientific">Streptomyces chartreusis NRRL 3882</name>
    <dbReference type="NCBI Taxonomy" id="1079985"/>
    <lineage>
        <taxon>Bacteria</taxon>
        <taxon>Bacillati</taxon>
        <taxon>Actinomycetota</taxon>
        <taxon>Actinomycetes</taxon>
        <taxon>Kitasatosporales</taxon>
        <taxon>Streptomycetaceae</taxon>
        <taxon>Streptomyces</taxon>
    </lineage>
</organism>
<keyword evidence="3" id="KW-1185">Reference proteome</keyword>